<feature type="transmembrane region" description="Helical" evidence="1">
    <location>
        <begin position="7"/>
        <end position="31"/>
    </location>
</feature>
<reference evidence="2" key="1">
    <citation type="submission" date="2020-06" db="EMBL/GenBank/DDBJ databases">
        <title>Unique genomic features of the anaerobic methanotrophic archaea.</title>
        <authorList>
            <person name="Chadwick G.L."/>
            <person name="Skennerton C.T."/>
            <person name="Laso-Perez R."/>
            <person name="Leu A.O."/>
            <person name="Speth D.R."/>
            <person name="Yu H."/>
            <person name="Morgan-Lang C."/>
            <person name="Hatzenpichler R."/>
            <person name="Goudeau D."/>
            <person name="Malmstrom R."/>
            <person name="Brazelton W.J."/>
            <person name="Woyke T."/>
            <person name="Hallam S.J."/>
            <person name="Tyson G.W."/>
            <person name="Wegener G."/>
            <person name="Boetius A."/>
            <person name="Orphan V."/>
        </authorList>
    </citation>
    <scope>NUCLEOTIDE SEQUENCE</scope>
</reference>
<protein>
    <submittedName>
        <fullName evidence="2">Uncharacterized protein</fullName>
    </submittedName>
</protein>
<name>A0A7G9YYV5_9EURY</name>
<proteinExistence type="predicted"/>
<keyword evidence="1" id="KW-0472">Membrane</keyword>
<dbReference type="EMBL" id="MT631533">
    <property type="protein sequence ID" value="QNO53189.1"/>
    <property type="molecule type" value="Genomic_DNA"/>
</dbReference>
<keyword evidence="1" id="KW-0812">Transmembrane</keyword>
<evidence type="ECO:0000313" key="2">
    <source>
        <dbReference type="EMBL" id="QNO53189.1"/>
    </source>
</evidence>
<keyword evidence="1" id="KW-1133">Transmembrane helix</keyword>
<gene>
    <name evidence="2" type="ORF">NDOAJMFA_00039</name>
</gene>
<evidence type="ECO:0000256" key="1">
    <source>
        <dbReference type="SAM" id="Phobius"/>
    </source>
</evidence>
<feature type="transmembrane region" description="Helical" evidence="1">
    <location>
        <begin position="43"/>
        <end position="65"/>
    </location>
</feature>
<dbReference type="AlphaFoldDB" id="A0A7G9YYV5"/>
<organism evidence="2">
    <name type="scientific">Candidatus Methanophagaceae archaeon ANME-1 ERB6</name>
    <dbReference type="NCBI Taxonomy" id="2759912"/>
    <lineage>
        <taxon>Archaea</taxon>
        <taxon>Methanobacteriati</taxon>
        <taxon>Methanobacteriota</taxon>
        <taxon>Stenosarchaea group</taxon>
        <taxon>Methanomicrobia</taxon>
        <taxon>Candidatus Methanophagales</taxon>
        <taxon>Candidatus Methanophagaceae</taxon>
    </lineage>
</organism>
<accession>A0A7G9YYV5</accession>
<sequence>MNKKQWIALGFMFMMFALLESYFAMGYFLAAMTGDVAANIQDAMYTFLTWLCFIAAVACWICAWLEKEEAK</sequence>